<name>A0ABZ0I104_9GAMM</name>
<evidence type="ECO:0000256" key="4">
    <source>
        <dbReference type="ARBA" id="ARBA00022694"/>
    </source>
</evidence>
<dbReference type="HAMAP" id="MF_01852">
    <property type="entry name" value="TsaC"/>
    <property type="match status" value="1"/>
</dbReference>
<dbReference type="Pfam" id="PF01300">
    <property type="entry name" value="Sua5_yciO_yrdC"/>
    <property type="match status" value="1"/>
</dbReference>
<comment type="subcellular location">
    <subcellularLocation>
        <location evidence="1 9">Cytoplasm</location>
    </subcellularLocation>
</comment>
<dbReference type="EMBL" id="CP136864">
    <property type="protein sequence ID" value="WOJ92489.1"/>
    <property type="molecule type" value="Genomic_DNA"/>
</dbReference>
<evidence type="ECO:0000256" key="3">
    <source>
        <dbReference type="ARBA" id="ARBA00022679"/>
    </source>
</evidence>
<keyword evidence="2 9" id="KW-0963">Cytoplasm</keyword>
<feature type="domain" description="YrdC-like" evidence="10">
    <location>
        <begin position="6"/>
        <end position="187"/>
    </location>
</feature>
<reference evidence="11 12" key="1">
    <citation type="submission" date="2023-10" db="EMBL/GenBank/DDBJ databases">
        <title>Two novel species belonging to the OM43/NOR5 clade.</title>
        <authorList>
            <person name="Park M."/>
        </authorList>
    </citation>
    <scope>NUCLEOTIDE SEQUENCE [LARGE SCALE GENOMIC DNA]</scope>
    <source>
        <strain evidence="11 12">IMCC43200</strain>
    </source>
</reference>
<keyword evidence="7 9" id="KW-0067">ATP-binding</keyword>
<evidence type="ECO:0000256" key="5">
    <source>
        <dbReference type="ARBA" id="ARBA00022695"/>
    </source>
</evidence>
<dbReference type="PANTHER" id="PTHR17490:SF18">
    <property type="entry name" value="THREONYLCARBAMOYL-AMP SYNTHASE"/>
    <property type="match status" value="1"/>
</dbReference>
<dbReference type="InterPro" id="IPR017945">
    <property type="entry name" value="DHBP_synth_RibB-like_a/b_dom"/>
</dbReference>
<protein>
    <recommendedName>
        <fullName evidence="9">Threonylcarbamoyl-AMP synthase</fullName>
        <shortName evidence="9">TC-AMP synthase</shortName>
        <ecNumber evidence="9">2.7.7.87</ecNumber>
    </recommendedName>
    <alternativeName>
        <fullName evidence="9">L-threonylcarbamoyladenylate synthase</fullName>
    </alternativeName>
    <alternativeName>
        <fullName evidence="9">t(6)A37 threonylcarbamoyladenosine biosynthesis protein TsaC</fullName>
    </alternativeName>
    <alternativeName>
        <fullName evidence="9">tRNA threonylcarbamoyladenosine biosynthesis protein TsaC</fullName>
    </alternativeName>
</protein>
<dbReference type="RefSeq" id="WP_407347088.1">
    <property type="nucleotide sequence ID" value="NZ_CP136864.1"/>
</dbReference>
<dbReference type="Proteomes" id="UP001626537">
    <property type="component" value="Chromosome"/>
</dbReference>
<evidence type="ECO:0000256" key="2">
    <source>
        <dbReference type="ARBA" id="ARBA00022490"/>
    </source>
</evidence>
<proteinExistence type="inferred from homology"/>
<keyword evidence="3 9" id="KW-0808">Transferase</keyword>
<evidence type="ECO:0000259" key="10">
    <source>
        <dbReference type="PROSITE" id="PS51163"/>
    </source>
</evidence>
<evidence type="ECO:0000313" key="12">
    <source>
        <dbReference type="Proteomes" id="UP001626537"/>
    </source>
</evidence>
<evidence type="ECO:0000256" key="6">
    <source>
        <dbReference type="ARBA" id="ARBA00022741"/>
    </source>
</evidence>
<keyword evidence="5 9" id="KW-0548">Nucleotidyltransferase</keyword>
<dbReference type="Gene3D" id="3.90.870.10">
    <property type="entry name" value="DHBP synthase"/>
    <property type="match status" value="1"/>
</dbReference>
<gene>
    <name evidence="9" type="primary">tsaC</name>
    <name evidence="11" type="ORF">R0135_11920</name>
</gene>
<comment type="catalytic activity">
    <reaction evidence="8 9">
        <text>L-threonine + hydrogencarbonate + ATP = L-threonylcarbamoyladenylate + diphosphate + H2O</text>
        <dbReference type="Rhea" id="RHEA:36407"/>
        <dbReference type="ChEBI" id="CHEBI:15377"/>
        <dbReference type="ChEBI" id="CHEBI:17544"/>
        <dbReference type="ChEBI" id="CHEBI:30616"/>
        <dbReference type="ChEBI" id="CHEBI:33019"/>
        <dbReference type="ChEBI" id="CHEBI:57926"/>
        <dbReference type="ChEBI" id="CHEBI:73682"/>
        <dbReference type="EC" id="2.7.7.87"/>
    </reaction>
</comment>
<organism evidence="11 12">
    <name type="scientific">Congregibacter variabilis</name>
    <dbReference type="NCBI Taxonomy" id="3081200"/>
    <lineage>
        <taxon>Bacteria</taxon>
        <taxon>Pseudomonadati</taxon>
        <taxon>Pseudomonadota</taxon>
        <taxon>Gammaproteobacteria</taxon>
        <taxon>Cellvibrionales</taxon>
        <taxon>Halieaceae</taxon>
        <taxon>Congregibacter</taxon>
    </lineage>
</organism>
<keyword evidence="6 9" id="KW-0547">Nucleotide-binding</keyword>
<accession>A0ABZ0I104</accession>
<keyword evidence="4 9" id="KW-0819">tRNA processing</keyword>
<dbReference type="SUPFAM" id="SSF55821">
    <property type="entry name" value="YrdC/RibB"/>
    <property type="match status" value="1"/>
</dbReference>
<comment type="function">
    <text evidence="9">Required for the formation of a threonylcarbamoyl group on adenosine at position 37 (t(6)A37) in tRNAs that read codons beginning with adenine. Catalyzes the conversion of L-threonine, HCO(3)(-)/CO(2) and ATP to give threonylcarbamoyl-AMP (TC-AMP) as the acyladenylate intermediate, with the release of diphosphate.</text>
</comment>
<evidence type="ECO:0000256" key="7">
    <source>
        <dbReference type="ARBA" id="ARBA00022840"/>
    </source>
</evidence>
<dbReference type="InterPro" id="IPR006070">
    <property type="entry name" value="Sua5-like_dom"/>
</dbReference>
<evidence type="ECO:0000256" key="9">
    <source>
        <dbReference type="HAMAP-Rule" id="MF_01852"/>
    </source>
</evidence>
<evidence type="ECO:0000256" key="8">
    <source>
        <dbReference type="ARBA" id="ARBA00048366"/>
    </source>
</evidence>
<sequence>MFSPANFRTRLCANVLAGGGVIACPTEAVWGLSCDPFSESAVQRLLDLKERPAHKGLILVAGDESQLEFLLKDLPLTLRRKVSVSWPGPNTWLVPHHGRVPALVHGQFESVAVRVSGHPGVRQLCRVYGGPLVSSSANVAGRAAPKTLLEVRKYFGTRLDGLLPGNVGAAGRPSTIRDLFTDEVFRA</sequence>
<evidence type="ECO:0000256" key="1">
    <source>
        <dbReference type="ARBA" id="ARBA00004496"/>
    </source>
</evidence>
<dbReference type="InterPro" id="IPR050156">
    <property type="entry name" value="TC-AMP_synthase_SUA5"/>
</dbReference>
<dbReference type="PROSITE" id="PS51163">
    <property type="entry name" value="YRDC"/>
    <property type="match status" value="1"/>
</dbReference>
<dbReference type="EC" id="2.7.7.87" evidence="9"/>
<comment type="similarity">
    <text evidence="9">Belongs to the SUA5 family. TsaC subfamily.</text>
</comment>
<keyword evidence="12" id="KW-1185">Reference proteome</keyword>
<evidence type="ECO:0000313" key="11">
    <source>
        <dbReference type="EMBL" id="WOJ92489.1"/>
    </source>
</evidence>
<dbReference type="InterPro" id="IPR023535">
    <property type="entry name" value="TC-AMP_synthase"/>
</dbReference>
<dbReference type="PANTHER" id="PTHR17490">
    <property type="entry name" value="SUA5"/>
    <property type="match status" value="1"/>
</dbReference>
<dbReference type="GO" id="GO:0061710">
    <property type="term" value="F:L-threonylcarbamoyladenylate synthase"/>
    <property type="evidence" value="ECO:0007669"/>
    <property type="project" value="UniProtKB-EC"/>
</dbReference>